<comment type="caution">
    <text evidence="2">The sequence shown here is derived from an EMBL/GenBank/DDBJ whole genome shotgun (WGS) entry which is preliminary data.</text>
</comment>
<evidence type="ECO:0000313" key="2">
    <source>
        <dbReference type="EMBL" id="GLI52602.1"/>
    </source>
</evidence>
<keyword evidence="3" id="KW-1185">Reference proteome</keyword>
<dbReference type="Pfam" id="PF10040">
    <property type="entry name" value="CRISPR_Cas6"/>
    <property type="match status" value="1"/>
</dbReference>
<proteinExistence type="predicted"/>
<evidence type="ECO:0000259" key="1">
    <source>
        <dbReference type="Pfam" id="PF10040"/>
    </source>
</evidence>
<sequence length="312" mass="36153">MKINYQKYTFYIKAIEPLYLPYYKGSTFRGGFGNAFRKVACPLRLINCDKCLLKQKCIYAYVFETPPPEGSTILNMNKYEKIPHPFVIEPPEWRQQYFPEGQTLSFNLILIGSAIDYIPYFIYTFEQLGEIGIGKGRGKYVLSEVKIDGITVYKKGILKKSISKIMEIPSKFETTDSVENLTLKIITPLRIRYQRKFVTELNFHILVRNLIRRISLLGYFHCGEQLPDFTVQEVIRHAETINTVNSNLRWHDWERYSSRQETKMKLGGVVGEIVYRGNIAPFIPYLKAGEILHLGKSTSFGLGKYKIILDEA</sequence>
<dbReference type="Proteomes" id="UP001144297">
    <property type="component" value="Unassembled WGS sequence"/>
</dbReference>
<dbReference type="Gene3D" id="3.30.70.1900">
    <property type="match status" value="1"/>
</dbReference>
<gene>
    <name evidence="2" type="primary">cas6_1</name>
    <name evidence="2" type="ORF">TISLANDTSLP1_02950</name>
</gene>
<accession>A0A9W6GF65</accession>
<evidence type="ECO:0000313" key="3">
    <source>
        <dbReference type="Proteomes" id="UP001144297"/>
    </source>
</evidence>
<reference evidence="2" key="1">
    <citation type="submission" date="2022-12" db="EMBL/GenBank/DDBJ databases">
        <title>Reference genome sequencing for broad-spectrum identification of bacterial and archaeal isolates by mass spectrometry.</title>
        <authorList>
            <person name="Sekiguchi Y."/>
            <person name="Tourlousse D.M."/>
        </authorList>
    </citation>
    <scope>NUCLEOTIDE SEQUENCE</scope>
    <source>
        <strain evidence="2">TSL-P1</strain>
    </source>
</reference>
<dbReference type="EMBL" id="BSDX01000001">
    <property type="protein sequence ID" value="GLI52602.1"/>
    <property type="molecule type" value="Genomic_DNA"/>
</dbReference>
<feature type="domain" description="CRISPR-associated protein Cas6 C-terminal" evidence="1">
    <location>
        <begin position="183"/>
        <end position="305"/>
    </location>
</feature>
<organism evidence="2 3">
    <name type="scientific">Thermodesulfovibrio yellowstonii</name>
    <dbReference type="NCBI Taxonomy" id="28262"/>
    <lineage>
        <taxon>Bacteria</taxon>
        <taxon>Pseudomonadati</taxon>
        <taxon>Nitrospirota</taxon>
        <taxon>Thermodesulfovibrionia</taxon>
        <taxon>Thermodesulfovibrionales</taxon>
        <taxon>Thermodesulfovibrionaceae</taxon>
        <taxon>Thermodesulfovibrio</taxon>
    </lineage>
</organism>
<name>A0A9W6GF65_9BACT</name>
<dbReference type="InterPro" id="IPR019267">
    <property type="entry name" value="CRISPR-assoc_Cas6_C"/>
</dbReference>
<protein>
    <submittedName>
        <fullName evidence="2">CRISPR-associated protein Cas6</fullName>
    </submittedName>
</protein>
<dbReference type="AlphaFoldDB" id="A0A9W6GF65"/>